<dbReference type="Proteomes" id="UP000034307">
    <property type="component" value="Unassembled WGS sequence"/>
</dbReference>
<feature type="transmembrane region" description="Helical" evidence="6">
    <location>
        <begin position="200"/>
        <end position="219"/>
    </location>
</feature>
<keyword evidence="6" id="KW-0961">Cell wall biogenesis/degradation</keyword>
<evidence type="ECO:0000313" key="8">
    <source>
        <dbReference type="Proteomes" id="UP000034307"/>
    </source>
</evidence>
<keyword evidence="6" id="KW-0133">Cell shape</keyword>
<comment type="cofactor">
    <cofactor evidence="6">
        <name>Mg(2+)</name>
        <dbReference type="ChEBI" id="CHEBI:18420"/>
    </cofactor>
</comment>
<keyword evidence="2 6" id="KW-0808">Transferase</keyword>
<dbReference type="CDD" id="cd06852">
    <property type="entry name" value="GT_MraY"/>
    <property type="match status" value="1"/>
</dbReference>
<reference evidence="7 8" key="1">
    <citation type="journal article" date="2015" name="Nature">
        <title>rRNA introns, odd ribosomes, and small enigmatic genomes across a large radiation of phyla.</title>
        <authorList>
            <person name="Brown C.T."/>
            <person name="Hug L.A."/>
            <person name="Thomas B.C."/>
            <person name="Sharon I."/>
            <person name="Castelle C.J."/>
            <person name="Singh A."/>
            <person name="Wilkins M.J."/>
            <person name="Williams K.H."/>
            <person name="Banfield J.F."/>
        </authorList>
    </citation>
    <scope>NUCLEOTIDE SEQUENCE [LARGE SCALE GENOMIC DNA]</scope>
</reference>
<feature type="transmembrane region" description="Helical" evidence="6">
    <location>
        <begin position="276"/>
        <end position="295"/>
    </location>
</feature>
<evidence type="ECO:0000256" key="5">
    <source>
        <dbReference type="ARBA" id="ARBA00023136"/>
    </source>
</evidence>
<feature type="transmembrane region" description="Helical" evidence="6">
    <location>
        <begin position="6"/>
        <end position="27"/>
    </location>
</feature>
<dbReference type="PANTHER" id="PTHR22926">
    <property type="entry name" value="PHOSPHO-N-ACETYLMURAMOYL-PENTAPEPTIDE-TRANSFERASE"/>
    <property type="match status" value="1"/>
</dbReference>
<dbReference type="InterPro" id="IPR000715">
    <property type="entry name" value="Glycosyl_transferase_4"/>
</dbReference>
<dbReference type="GO" id="GO:0009252">
    <property type="term" value="P:peptidoglycan biosynthetic process"/>
    <property type="evidence" value="ECO:0007669"/>
    <property type="project" value="UniProtKB-UniRule"/>
</dbReference>
<dbReference type="STRING" id="1618358.UX80_C0001G0045"/>
<comment type="subcellular location">
    <subcellularLocation>
        <location evidence="6">Cell membrane</location>
        <topology evidence="6">Multi-pass membrane protein</topology>
    </subcellularLocation>
    <subcellularLocation>
        <location evidence="1">Membrane</location>
        <topology evidence="1">Multi-pass membrane protein</topology>
    </subcellularLocation>
</comment>
<keyword evidence="5 6" id="KW-0472">Membrane</keyword>
<dbReference type="GO" id="GO:0046872">
    <property type="term" value="F:metal ion binding"/>
    <property type="evidence" value="ECO:0007669"/>
    <property type="project" value="UniProtKB-KW"/>
</dbReference>
<keyword evidence="4 6" id="KW-1133">Transmembrane helix</keyword>
<evidence type="ECO:0000256" key="2">
    <source>
        <dbReference type="ARBA" id="ARBA00022679"/>
    </source>
</evidence>
<feature type="transmembrane region" description="Helical" evidence="6">
    <location>
        <begin position="140"/>
        <end position="158"/>
    </location>
</feature>
<feature type="transmembrane region" description="Helical" evidence="6">
    <location>
        <begin position="324"/>
        <end position="343"/>
    </location>
</feature>
<keyword evidence="6" id="KW-0479">Metal-binding</keyword>
<sequence>MALYLGILIFAFIVTSIAIVPFIDYLYKLRFTRKDERAEVELGDTAEFRKFHAEHSKKVGTPIGGGLLIIFLVSLLYALLFPLITRLGVFVTSAFPIKEELNIIFFTFISFGVLGLYDDIMKMFGHARTGFFGLRVRHKLIIQILLATTIASMLYFNLRIHIINIPNIGVLNLGWLYIPLAAFLITTFTNAFDIVDGLDGLSCGALLICLLAFWALAVASLDTPLSIFIALWIGSLIAFLYFNVYPARIWLGNAGGLAFGATLAVVGLLIGKIAALLVIGGIFIIEGASSFLQIISFKVFKHRIFPLAPIHHWLQIRGWEEPKIVMRAWLAGIMLAIFGLWLAQL</sequence>
<feature type="transmembrane region" description="Helical" evidence="6">
    <location>
        <begin position="101"/>
        <end position="120"/>
    </location>
</feature>
<evidence type="ECO:0000256" key="3">
    <source>
        <dbReference type="ARBA" id="ARBA00022692"/>
    </source>
</evidence>
<comment type="catalytic activity">
    <reaction evidence="6">
        <text>UDP-N-acetyl-alpha-D-muramoyl-L-alanyl-gamma-D-glutamyl-meso-2,6-diaminopimeloyl-D-alanyl-D-alanine + di-trans,octa-cis-undecaprenyl phosphate = di-trans,octa-cis-undecaprenyl diphospho-N-acetyl-alpha-D-muramoyl-L-alanyl-D-glutamyl-meso-2,6-diaminopimeloyl-D-alanyl-D-alanine + UMP</text>
        <dbReference type="Rhea" id="RHEA:28386"/>
        <dbReference type="ChEBI" id="CHEBI:57865"/>
        <dbReference type="ChEBI" id="CHEBI:60392"/>
        <dbReference type="ChEBI" id="CHEBI:61386"/>
        <dbReference type="ChEBI" id="CHEBI:61387"/>
        <dbReference type="EC" id="2.7.8.13"/>
    </reaction>
</comment>
<dbReference type="GO" id="GO:0008963">
    <property type="term" value="F:phospho-N-acetylmuramoyl-pentapeptide-transferase activity"/>
    <property type="evidence" value="ECO:0007669"/>
    <property type="project" value="UniProtKB-UniRule"/>
</dbReference>
<dbReference type="AlphaFoldDB" id="A0A0G1RNA9"/>
<dbReference type="GO" id="GO:0005886">
    <property type="term" value="C:plasma membrane"/>
    <property type="evidence" value="ECO:0007669"/>
    <property type="project" value="UniProtKB-SubCell"/>
</dbReference>
<dbReference type="HAMAP" id="MF_00038">
    <property type="entry name" value="MraY"/>
    <property type="match status" value="1"/>
</dbReference>
<dbReference type="GO" id="GO:0008360">
    <property type="term" value="P:regulation of cell shape"/>
    <property type="evidence" value="ECO:0007669"/>
    <property type="project" value="UniProtKB-KW"/>
</dbReference>
<keyword evidence="6" id="KW-0131">Cell cycle</keyword>
<dbReference type="GO" id="GO:0051301">
    <property type="term" value="P:cell division"/>
    <property type="evidence" value="ECO:0007669"/>
    <property type="project" value="UniProtKB-KW"/>
</dbReference>
<dbReference type="UniPathway" id="UPA00219"/>
<feature type="transmembrane region" description="Helical" evidence="6">
    <location>
        <begin position="249"/>
        <end position="270"/>
    </location>
</feature>
<comment type="function">
    <text evidence="6">Catalyzes the initial step of the lipid cycle reactions in the biosynthesis of the cell wall peptidoglycan: transfers peptidoglycan precursor phospho-MurNAc-pentapeptide from UDP-MurNAc-pentapeptide onto the lipid carrier undecaprenyl phosphate, yielding undecaprenyl-pyrophosphoryl-MurNAc-pentapeptide, known as lipid I.</text>
</comment>
<evidence type="ECO:0000256" key="6">
    <source>
        <dbReference type="HAMAP-Rule" id="MF_00038"/>
    </source>
</evidence>
<comment type="pathway">
    <text evidence="6">Cell wall biogenesis; peptidoglycan biosynthesis.</text>
</comment>
<keyword evidence="6" id="KW-0573">Peptidoglycan synthesis</keyword>
<comment type="caution">
    <text evidence="7">The sequence shown here is derived from an EMBL/GenBank/DDBJ whole genome shotgun (WGS) entry which is preliminary data.</text>
</comment>
<evidence type="ECO:0000256" key="4">
    <source>
        <dbReference type="ARBA" id="ARBA00022989"/>
    </source>
</evidence>
<comment type="similarity">
    <text evidence="6">Belongs to the glycosyltransferase 4 family. MraY subfamily.</text>
</comment>
<dbReference type="GO" id="GO:0071555">
    <property type="term" value="P:cell wall organization"/>
    <property type="evidence" value="ECO:0007669"/>
    <property type="project" value="UniProtKB-KW"/>
</dbReference>
<evidence type="ECO:0000256" key="1">
    <source>
        <dbReference type="ARBA" id="ARBA00004141"/>
    </source>
</evidence>
<feature type="transmembrane region" description="Helical" evidence="6">
    <location>
        <begin position="225"/>
        <end position="242"/>
    </location>
</feature>
<keyword evidence="3 6" id="KW-0812">Transmembrane</keyword>
<feature type="transmembrane region" description="Helical" evidence="6">
    <location>
        <begin position="59"/>
        <end position="81"/>
    </location>
</feature>
<protein>
    <recommendedName>
        <fullName evidence="6">Phospho-N-acetylmuramoyl-pentapeptide-transferase</fullName>
        <ecNumber evidence="6">2.7.8.13</ecNumber>
    </recommendedName>
    <alternativeName>
        <fullName evidence="6">UDP-MurNAc-pentapeptide phosphotransferase</fullName>
    </alternativeName>
</protein>
<organism evidence="7 8">
    <name type="scientific">Candidatus Amesbacteria bacterium GW2011_GWA2_47_11b</name>
    <dbReference type="NCBI Taxonomy" id="1618358"/>
    <lineage>
        <taxon>Bacteria</taxon>
        <taxon>Candidatus Amesiibacteriota</taxon>
    </lineage>
</organism>
<dbReference type="PANTHER" id="PTHR22926:SF5">
    <property type="entry name" value="PHOSPHO-N-ACETYLMURAMOYL-PENTAPEPTIDE-TRANSFERASE HOMOLOG"/>
    <property type="match status" value="1"/>
</dbReference>
<dbReference type="EC" id="2.7.8.13" evidence="6"/>
<proteinExistence type="inferred from homology"/>
<dbReference type="EMBL" id="LCNO01000001">
    <property type="protein sequence ID" value="KKU58606.1"/>
    <property type="molecule type" value="Genomic_DNA"/>
</dbReference>
<accession>A0A0G1RNA9</accession>
<gene>
    <name evidence="6" type="primary">mraY</name>
    <name evidence="7" type="ORF">UX80_C0001G0045</name>
</gene>
<keyword evidence="6" id="KW-0460">Magnesium</keyword>
<keyword evidence="6" id="KW-0132">Cell division</keyword>
<keyword evidence="6" id="KW-1003">Cell membrane</keyword>
<feature type="transmembrane region" description="Helical" evidence="6">
    <location>
        <begin position="170"/>
        <end position="188"/>
    </location>
</feature>
<dbReference type="GO" id="GO:0051992">
    <property type="term" value="F:UDP-N-acetylmuramoyl-L-alanyl-D-glutamyl-meso-2,6-diaminopimelyl-D-alanyl-D-alanine:undecaprenyl-phosphate transferase activity"/>
    <property type="evidence" value="ECO:0007669"/>
    <property type="project" value="RHEA"/>
</dbReference>
<dbReference type="InterPro" id="IPR003524">
    <property type="entry name" value="PNAcMuramoyl-5peptid_Trfase"/>
</dbReference>
<name>A0A0G1RNA9_9BACT</name>
<dbReference type="Pfam" id="PF00953">
    <property type="entry name" value="Glycos_transf_4"/>
    <property type="match status" value="1"/>
</dbReference>
<evidence type="ECO:0000313" key="7">
    <source>
        <dbReference type="EMBL" id="KKU58606.1"/>
    </source>
</evidence>